<keyword evidence="2" id="KW-1185">Reference proteome</keyword>
<organism evidence="1 2">
    <name type="scientific">Smallanthus sonchifolius</name>
    <dbReference type="NCBI Taxonomy" id="185202"/>
    <lineage>
        <taxon>Eukaryota</taxon>
        <taxon>Viridiplantae</taxon>
        <taxon>Streptophyta</taxon>
        <taxon>Embryophyta</taxon>
        <taxon>Tracheophyta</taxon>
        <taxon>Spermatophyta</taxon>
        <taxon>Magnoliopsida</taxon>
        <taxon>eudicotyledons</taxon>
        <taxon>Gunneridae</taxon>
        <taxon>Pentapetalae</taxon>
        <taxon>asterids</taxon>
        <taxon>campanulids</taxon>
        <taxon>Asterales</taxon>
        <taxon>Asteraceae</taxon>
        <taxon>Asteroideae</taxon>
        <taxon>Heliantheae alliance</taxon>
        <taxon>Millerieae</taxon>
        <taxon>Smallanthus</taxon>
    </lineage>
</organism>
<reference evidence="2" key="1">
    <citation type="journal article" date="2022" name="Mol. Ecol. Resour.">
        <title>The genomes of chicory, endive, great burdock and yacon provide insights into Asteraceae palaeo-polyploidization history and plant inulin production.</title>
        <authorList>
            <person name="Fan W."/>
            <person name="Wang S."/>
            <person name="Wang H."/>
            <person name="Wang A."/>
            <person name="Jiang F."/>
            <person name="Liu H."/>
            <person name="Zhao H."/>
            <person name="Xu D."/>
            <person name="Zhang Y."/>
        </authorList>
    </citation>
    <scope>NUCLEOTIDE SEQUENCE [LARGE SCALE GENOMIC DNA]</scope>
    <source>
        <strain evidence="2">cv. Yunnan</strain>
    </source>
</reference>
<name>A0ACB9K577_9ASTR</name>
<gene>
    <name evidence="1" type="ORF">L1987_01466</name>
</gene>
<dbReference type="EMBL" id="CM042018">
    <property type="protein sequence ID" value="KAI3827393.1"/>
    <property type="molecule type" value="Genomic_DNA"/>
</dbReference>
<accession>A0ACB9K577</accession>
<dbReference type="Proteomes" id="UP001056120">
    <property type="component" value="Linkage Group LG01"/>
</dbReference>
<comment type="caution">
    <text evidence="1">The sequence shown here is derived from an EMBL/GenBank/DDBJ whole genome shotgun (WGS) entry which is preliminary data.</text>
</comment>
<protein>
    <submittedName>
        <fullName evidence="1">Uncharacterized protein</fullName>
    </submittedName>
</protein>
<sequence>MTATMYRDGYIDGADMQRVDVGDDDEEHGVGGPSGVFEKDAVDPTSDAMLQNLASTGKEGRKLVFALREMESRLGSGLGRPSPTHDKNTNAPKDSPLAQLVARRRILYQNLSDV</sequence>
<proteinExistence type="predicted"/>
<evidence type="ECO:0000313" key="1">
    <source>
        <dbReference type="EMBL" id="KAI3827393.1"/>
    </source>
</evidence>
<evidence type="ECO:0000313" key="2">
    <source>
        <dbReference type="Proteomes" id="UP001056120"/>
    </source>
</evidence>
<reference evidence="1 2" key="2">
    <citation type="journal article" date="2022" name="Mol. Ecol. Resour.">
        <title>The genomes of chicory, endive, great burdock and yacon provide insights into Asteraceae paleo-polyploidization history and plant inulin production.</title>
        <authorList>
            <person name="Fan W."/>
            <person name="Wang S."/>
            <person name="Wang H."/>
            <person name="Wang A."/>
            <person name="Jiang F."/>
            <person name="Liu H."/>
            <person name="Zhao H."/>
            <person name="Xu D."/>
            <person name="Zhang Y."/>
        </authorList>
    </citation>
    <scope>NUCLEOTIDE SEQUENCE [LARGE SCALE GENOMIC DNA]</scope>
    <source>
        <strain evidence="2">cv. Yunnan</strain>
        <tissue evidence="1">Leaves</tissue>
    </source>
</reference>